<evidence type="ECO:0000256" key="2">
    <source>
        <dbReference type="ARBA" id="ARBA00004370"/>
    </source>
</evidence>
<organism evidence="12 13">
    <name type="scientific">Coptis chinensis</name>
    <dbReference type="NCBI Taxonomy" id="261450"/>
    <lineage>
        <taxon>Eukaryota</taxon>
        <taxon>Viridiplantae</taxon>
        <taxon>Streptophyta</taxon>
        <taxon>Embryophyta</taxon>
        <taxon>Tracheophyta</taxon>
        <taxon>Spermatophyta</taxon>
        <taxon>Magnoliopsida</taxon>
        <taxon>Ranunculales</taxon>
        <taxon>Ranunculaceae</taxon>
        <taxon>Coptidoideae</taxon>
        <taxon>Coptis</taxon>
    </lineage>
</organism>
<keyword evidence="3 10" id="KW-0349">Heme</keyword>
<keyword evidence="11" id="KW-0503">Monooxygenase</keyword>
<evidence type="ECO:0000256" key="9">
    <source>
        <dbReference type="ARBA" id="ARBA00023136"/>
    </source>
</evidence>
<dbReference type="OrthoDB" id="2789670at2759"/>
<dbReference type="Proteomes" id="UP000631114">
    <property type="component" value="Unassembled WGS sequence"/>
</dbReference>
<dbReference type="GO" id="GO:0016705">
    <property type="term" value="F:oxidoreductase activity, acting on paired donors, with incorporation or reduction of molecular oxygen"/>
    <property type="evidence" value="ECO:0007669"/>
    <property type="project" value="InterPro"/>
</dbReference>
<dbReference type="Pfam" id="PF00067">
    <property type="entry name" value="p450"/>
    <property type="match status" value="1"/>
</dbReference>
<evidence type="ECO:0000256" key="8">
    <source>
        <dbReference type="ARBA" id="ARBA00023004"/>
    </source>
</evidence>
<evidence type="ECO:0000256" key="10">
    <source>
        <dbReference type="PIRSR" id="PIRSR602401-1"/>
    </source>
</evidence>
<evidence type="ECO:0000256" key="3">
    <source>
        <dbReference type="ARBA" id="ARBA00022617"/>
    </source>
</evidence>
<dbReference type="GO" id="GO:0044550">
    <property type="term" value="P:secondary metabolite biosynthetic process"/>
    <property type="evidence" value="ECO:0007669"/>
    <property type="project" value="UniProtKB-ARBA"/>
</dbReference>
<dbReference type="PROSITE" id="PS00086">
    <property type="entry name" value="CYTOCHROME_P450"/>
    <property type="match status" value="1"/>
</dbReference>
<dbReference type="EMBL" id="JADFTS010000007">
    <property type="protein sequence ID" value="KAF9598747.1"/>
    <property type="molecule type" value="Genomic_DNA"/>
</dbReference>
<dbReference type="InterPro" id="IPR017972">
    <property type="entry name" value="Cyt_P450_CS"/>
</dbReference>
<feature type="binding site" description="axial binding residue" evidence="10">
    <location>
        <position position="78"/>
    </location>
    <ligand>
        <name>heme</name>
        <dbReference type="ChEBI" id="CHEBI:30413"/>
    </ligand>
    <ligandPart>
        <name>Fe</name>
        <dbReference type="ChEBI" id="CHEBI:18248"/>
    </ligandPart>
</feature>
<gene>
    <name evidence="12" type="ORF">IFM89_031415</name>
</gene>
<dbReference type="AlphaFoldDB" id="A0A835LN93"/>
<name>A0A835LN93_9MAGN</name>
<dbReference type="PANTHER" id="PTHR47947:SF26">
    <property type="entry name" value="CYTOCHROME P450"/>
    <property type="match status" value="1"/>
</dbReference>
<evidence type="ECO:0000256" key="11">
    <source>
        <dbReference type="RuleBase" id="RU000461"/>
    </source>
</evidence>
<comment type="similarity">
    <text evidence="11">Belongs to the cytochrome P450 family.</text>
</comment>
<dbReference type="PANTHER" id="PTHR47947">
    <property type="entry name" value="CYTOCHROME P450 82C3-RELATED"/>
    <property type="match status" value="1"/>
</dbReference>
<dbReference type="InterPro" id="IPR001128">
    <property type="entry name" value="Cyt_P450"/>
</dbReference>
<comment type="cofactor">
    <cofactor evidence="1 10">
        <name>heme</name>
        <dbReference type="ChEBI" id="CHEBI:30413"/>
    </cofactor>
</comment>
<evidence type="ECO:0000256" key="4">
    <source>
        <dbReference type="ARBA" id="ARBA00022692"/>
    </source>
</evidence>
<comment type="caution">
    <text evidence="12">The sequence shown here is derived from an EMBL/GenBank/DDBJ whole genome shotgun (WGS) entry which is preliminary data.</text>
</comment>
<keyword evidence="4" id="KW-0812">Transmembrane</keyword>
<dbReference type="GO" id="GO:0005506">
    <property type="term" value="F:iron ion binding"/>
    <property type="evidence" value="ECO:0007669"/>
    <property type="project" value="InterPro"/>
</dbReference>
<evidence type="ECO:0000256" key="6">
    <source>
        <dbReference type="ARBA" id="ARBA00022989"/>
    </source>
</evidence>
<comment type="subcellular location">
    <subcellularLocation>
        <location evidence="2">Membrane</location>
    </subcellularLocation>
</comment>
<evidence type="ECO:0008006" key="14">
    <source>
        <dbReference type="Google" id="ProtNLM"/>
    </source>
</evidence>
<accession>A0A835LN93</accession>
<dbReference type="Gene3D" id="1.10.630.10">
    <property type="entry name" value="Cytochrome P450"/>
    <property type="match status" value="1"/>
</dbReference>
<keyword evidence="13" id="KW-1185">Reference proteome</keyword>
<evidence type="ECO:0000313" key="12">
    <source>
        <dbReference type="EMBL" id="KAF9598747.1"/>
    </source>
</evidence>
<protein>
    <recommendedName>
        <fullName evidence="14">Cytochrome P450</fullName>
    </recommendedName>
</protein>
<keyword evidence="7 11" id="KW-0560">Oxidoreductase</keyword>
<sequence>MKEDASFHVKKLLTVYPVHRGRDFDMSELCLCSSEFRPEGFLTSQANMAERFLTSQANMDVRGHHFELIPFGSGRRSCPGISFALQLMHLTLASLLQGFIFETPSGAPVNMTEGVGITNMKATPLQVLITPRLPSHLY</sequence>
<keyword evidence="5 10" id="KW-0479">Metal-binding</keyword>
<evidence type="ECO:0000313" key="13">
    <source>
        <dbReference type="Proteomes" id="UP000631114"/>
    </source>
</evidence>
<proteinExistence type="inferred from homology"/>
<dbReference type="InterPro" id="IPR050651">
    <property type="entry name" value="Plant_Cytochrome_P450_Monoox"/>
</dbReference>
<keyword evidence="6" id="KW-1133">Transmembrane helix</keyword>
<evidence type="ECO:0000256" key="5">
    <source>
        <dbReference type="ARBA" id="ARBA00022723"/>
    </source>
</evidence>
<evidence type="ECO:0000256" key="1">
    <source>
        <dbReference type="ARBA" id="ARBA00001971"/>
    </source>
</evidence>
<dbReference type="InterPro" id="IPR036396">
    <property type="entry name" value="Cyt_P450_sf"/>
</dbReference>
<dbReference type="GO" id="GO:0016020">
    <property type="term" value="C:membrane"/>
    <property type="evidence" value="ECO:0007669"/>
    <property type="project" value="UniProtKB-SubCell"/>
</dbReference>
<dbReference type="GO" id="GO:0020037">
    <property type="term" value="F:heme binding"/>
    <property type="evidence" value="ECO:0007669"/>
    <property type="project" value="InterPro"/>
</dbReference>
<dbReference type="InterPro" id="IPR002401">
    <property type="entry name" value="Cyt_P450_E_grp-I"/>
</dbReference>
<reference evidence="12 13" key="1">
    <citation type="submission" date="2020-10" db="EMBL/GenBank/DDBJ databases">
        <title>The Coptis chinensis genome and diversification of protoberbering-type alkaloids.</title>
        <authorList>
            <person name="Wang B."/>
            <person name="Shu S."/>
            <person name="Song C."/>
            <person name="Liu Y."/>
        </authorList>
    </citation>
    <scope>NUCLEOTIDE SEQUENCE [LARGE SCALE GENOMIC DNA]</scope>
    <source>
        <strain evidence="12">HL-2020</strain>
        <tissue evidence="12">Leaf</tissue>
    </source>
</reference>
<dbReference type="GO" id="GO:0004497">
    <property type="term" value="F:monooxygenase activity"/>
    <property type="evidence" value="ECO:0007669"/>
    <property type="project" value="UniProtKB-KW"/>
</dbReference>
<keyword evidence="8 10" id="KW-0408">Iron</keyword>
<evidence type="ECO:0000256" key="7">
    <source>
        <dbReference type="ARBA" id="ARBA00023002"/>
    </source>
</evidence>
<dbReference type="PRINTS" id="PR00463">
    <property type="entry name" value="EP450I"/>
</dbReference>
<dbReference type="SUPFAM" id="SSF48264">
    <property type="entry name" value="Cytochrome P450"/>
    <property type="match status" value="1"/>
</dbReference>
<keyword evidence="9" id="KW-0472">Membrane</keyword>